<dbReference type="GO" id="GO:0005524">
    <property type="term" value="F:ATP binding"/>
    <property type="evidence" value="ECO:0007669"/>
    <property type="project" value="InterPro"/>
</dbReference>
<dbReference type="PANTHER" id="PTHR43581">
    <property type="entry name" value="ATP/GTP PHOSPHATASE"/>
    <property type="match status" value="1"/>
</dbReference>
<dbReference type="STRING" id="1792845.BC343_19755"/>
<dbReference type="AlphaFoldDB" id="A0A1S9P6T1"/>
<protein>
    <recommendedName>
        <fullName evidence="1">ATPase AAA-type core domain-containing protein</fullName>
    </recommendedName>
</protein>
<reference evidence="2 3" key="1">
    <citation type="submission" date="2016-07" db="EMBL/GenBank/DDBJ databases">
        <title>Genomic analysis of zinc-resistant bacterium Mucilaginibacter pedocola TBZ30.</title>
        <authorList>
            <person name="Huang J."/>
            <person name="Tang J."/>
        </authorList>
    </citation>
    <scope>NUCLEOTIDE SEQUENCE [LARGE SCALE GENOMIC DNA]</scope>
    <source>
        <strain evidence="2 3">TBZ30</strain>
    </source>
</reference>
<feature type="domain" description="ATPase AAA-type core" evidence="1">
    <location>
        <begin position="342"/>
        <end position="416"/>
    </location>
</feature>
<dbReference type="InterPro" id="IPR051396">
    <property type="entry name" value="Bact_Antivir_Def_Nuclease"/>
</dbReference>
<dbReference type="RefSeq" id="WP_078351627.1">
    <property type="nucleotide sequence ID" value="NZ_MBTF01000039.1"/>
</dbReference>
<dbReference type="Proteomes" id="UP000189739">
    <property type="component" value="Unassembled WGS sequence"/>
</dbReference>
<comment type="caution">
    <text evidence="2">The sequence shown here is derived from an EMBL/GenBank/DDBJ whole genome shotgun (WGS) entry which is preliminary data.</text>
</comment>
<dbReference type="SUPFAM" id="SSF52540">
    <property type="entry name" value="P-loop containing nucleoside triphosphate hydrolases"/>
    <property type="match status" value="1"/>
</dbReference>
<dbReference type="Pfam" id="PF13304">
    <property type="entry name" value="AAA_21"/>
    <property type="match status" value="1"/>
</dbReference>
<organism evidence="2 3">
    <name type="scientific">Mucilaginibacter pedocola</name>
    <dbReference type="NCBI Taxonomy" id="1792845"/>
    <lineage>
        <taxon>Bacteria</taxon>
        <taxon>Pseudomonadati</taxon>
        <taxon>Bacteroidota</taxon>
        <taxon>Sphingobacteriia</taxon>
        <taxon>Sphingobacteriales</taxon>
        <taxon>Sphingobacteriaceae</taxon>
        <taxon>Mucilaginibacter</taxon>
    </lineage>
</organism>
<evidence type="ECO:0000313" key="3">
    <source>
        <dbReference type="Proteomes" id="UP000189739"/>
    </source>
</evidence>
<name>A0A1S9P6T1_9SPHI</name>
<dbReference type="PANTHER" id="PTHR43581:SF2">
    <property type="entry name" value="EXCINUCLEASE ATPASE SUBUNIT"/>
    <property type="match status" value="1"/>
</dbReference>
<dbReference type="InterPro" id="IPR003959">
    <property type="entry name" value="ATPase_AAA_core"/>
</dbReference>
<dbReference type="Gene3D" id="3.40.50.300">
    <property type="entry name" value="P-loop containing nucleotide triphosphate hydrolases"/>
    <property type="match status" value="1"/>
</dbReference>
<dbReference type="OrthoDB" id="9815944at2"/>
<gene>
    <name evidence="2" type="ORF">BC343_19755</name>
</gene>
<proteinExistence type="predicted"/>
<evidence type="ECO:0000259" key="1">
    <source>
        <dbReference type="Pfam" id="PF13304"/>
    </source>
</evidence>
<sequence length="512" mass="57567">MDFSILDRWGNYPRNTKNHVFLTWDNWNDYNFYTLFGIFYVDNNSDKYDLGAVKIGFKGQRADDQVYDVGYNFNYIGDDYFSVGTSAEYYENLKKLGADLQKEILEGLNDIAKNNALFQEVENEFVVMTSFLRSLSPLTITGQFRRIADGGAKLTPYNFSFKRSAPVDGGGLSLSFEVTPESLPPTNVHVLIGKNGVGKTMLINNMIDSLLLDKPEDAGDFEFYKARPWEEEIGEFVNLISVSFSAFEEMDPHPEHTEFINGMKYAYIGLKLPATGDPVSPKIKDPTMLPNEFLDSLMGCRSAGISERWANAIKTLHSDPYFREAAIDELIGLDGSRSSKAKTLRTFRRLSSGHKIVLLTVTRLIEKLQERSLVIMDEPEAHLHPPLLSAFIRVVADLLIATNGVAIIATHSPVILQEVPKSCAWRLKRSGLLMGADRLPRETFGENVGALTNDVFGLEVTDSGFYTLLNRIIVEKQYDFDAIMEAFNQQLGMEARSIVMAMISNREDDQVS</sequence>
<dbReference type="EMBL" id="MBTF01000039">
    <property type="protein sequence ID" value="OOQ56661.1"/>
    <property type="molecule type" value="Genomic_DNA"/>
</dbReference>
<accession>A0A1S9P6T1</accession>
<evidence type="ECO:0000313" key="2">
    <source>
        <dbReference type="EMBL" id="OOQ56661.1"/>
    </source>
</evidence>
<dbReference type="InterPro" id="IPR027417">
    <property type="entry name" value="P-loop_NTPase"/>
</dbReference>
<keyword evidence="3" id="KW-1185">Reference proteome</keyword>
<dbReference type="GO" id="GO:0016887">
    <property type="term" value="F:ATP hydrolysis activity"/>
    <property type="evidence" value="ECO:0007669"/>
    <property type="project" value="InterPro"/>
</dbReference>